<dbReference type="SUPFAM" id="SSF48452">
    <property type="entry name" value="TPR-like"/>
    <property type="match status" value="1"/>
</dbReference>
<protein>
    <submittedName>
        <fullName evidence="2">Diguanylate cyclase</fullName>
    </submittedName>
</protein>
<dbReference type="PANTHER" id="PTHR45138">
    <property type="entry name" value="REGULATORY COMPONENTS OF SENSORY TRANSDUCTION SYSTEM"/>
    <property type="match status" value="1"/>
</dbReference>
<dbReference type="InterPro" id="IPR029787">
    <property type="entry name" value="Nucleotide_cyclase"/>
</dbReference>
<dbReference type="GO" id="GO:0052621">
    <property type="term" value="F:diguanylate cyclase activity"/>
    <property type="evidence" value="ECO:0007669"/>
    <property type="project" value="TreeGrafter"/>
</dbReference>
<dbReference type="PROSITE" id="PS50887">
    <property type="entry name" value="GGDEF"/>
    <property type="match status" value="1"/>
</dbReference>
<dbReference type="InterPro" id="IPR011990">
    <property type="entry name" value="TPR-like_helical_dom_sf"/>
</dbReference>
<dbReference type="SUPFAM" id="SSF55073">
    <property type="entry name" value="Nucleotide cyclase"/>
    <property type="match status" value="1"/>
</dbReference>
<sequence>MNLPKDKWGMLNMNYNDFLTRQQQIKKLSIAEQKNFYEQLLKKKYDKTEVRILASFYYGQLFYQEGNFRKTIEIIEPIIVDYQSYPYTPKLLSCFNLIGVATHCETEYNVSRFFYETALKIAMENDEKYYYAFEYNNIALTYIEEQNYEEALKSLALAEDVLKDCDEEMGAYIYINKSISLQKLNRLTEALKAFELGVSQYHADTIVPDDVTRCAATLYYKLEQPEKYETYKKQILSKMDEMYAAEFMDACRELFECGRDSCDDNLMNHILRSMNQYMEKYPDEIKVGLEFAELLYVYAVGKMDKDAILEALEAKNYYKDRIIEYSKEKYIKSLQQYIEINSQISELERDALTGFKTRKAYYKDIAIIECDEEMCNQPVGIAFADVNGLKKINDNLGHEAGDELLAAIAKKIITIFQEAGCYRFGGDEFIILSFDKSETDFQNKLQKLSKLWTAECSASIGSVWLEHAKDIEKNLSVADEKMYVNKNYYYKNRF</sequence>
<dbReference type="CDD" id="cd01949">
    <property type="entry name" value="GGDEF"/>
    <property type="match status" value="1"/>
</dbReference>
<dbReference type="SMART" id="SM00267">
    <property type="entry name" value="GGDEF"/>
    <property type="match status" value="1"/>
</dbReference>
<accession>A0A414R012</accession>
<dbReference type="Gene3D" id="1.25.40.10">
    <property type="entry name" value="Tetratricopeptide repeat domain"/>
    <property type="match status" value="1"/>
</dbReference>
<dbReference type="Pfam" id="PF00990">
    <property type="entry name" value="GGDEF"/>
    <property type="match status" value="1"/>
</dbReference>
<dbReference type="AlphaFoldDB" id="A0A414R012"/>
<dbReference type="NCBIfam" id="TIGR00254">
    <property type="entry name" value="GGDEF"/>
    <property type="match status" value="1"/>
</dbReference>
<evidence type="ECO:0000259" key="1">
    <source>
        <dbReference type="PROSITE" id="PS50887"/>
    </source>
</evidence>
<feature type="domain" description="GGDEF" evidence="1">
    <location>
        <begin position="377"/>
        <end position="494"/>
    </location>
</feature>
<name>A0A414R012_9FIRM</name>
<dbReference type="InterPro" id="IPR043128">
    <property type="entry name" value="Rev_trsase/Diguanyl_cyclase"/>
</dbReference>
<dbReference type="InterPro" id="IPR050469">
    <property type="entry name" value="Diguanylate_Cyclase"/>
</dbReference>
<dbReference type="EMBL" id="QRHP01000003">
    <property type="protein sequence ID" value="RHF86364.1"/>
    <property type="molecule type" value="Genomic_DNA"/>
</dbReference>
<dbReference type="Proteomes" id="UP000283701">
    <property type="component" value="Unassembled WGS sequence"/>
</dbReference>
<evidence type="ECO:0000313" key="3">
    <source>
        <dbReference type="Proteomes" id="UP000283701"/>
    </source>
</evidence>
<organism evidence="2 3">
    <name type="scientific">Roseburia inulinivorans</name>
    <dbReference type="NCBI Taxonomy" id="360807"/>
    <lineage>
        <taxon>Bacteria</taxon>
        <taxon>Bacillati</taxon>
        <taxon>Bacillota</taxon>
        <taxon>Clostridia</taxon>
        <taxon>Lachnospirales</taxon>
        <taxon>Lachnospiraceae</taxon>
        <taxon>Roseburia</taxon>
    </lineage>
</organism>
<dbReference type="Gene3D" id="3.30.70.270">
    <property type="match status" value="1"/>
</dbReference>
<reference evidence="2 3" key="1">
    <citation type="submission" date="2018-08" db="EMBL/GenBank/DDBJ databases">
        <title>A genome reference for cultivated species of the human gut microbiota.</title>
        <authorList>
            <person name="Zou Y."/>
            <person name="Xue W."/>
            <person name="Luo G."/>
        </authorList>
    </citation>
    <scope>NUCLEOTIDE SEQUENCE [LARGE SCALE GENOMIC DNA]</scope>
    <source>
        <strain evidence="2 3">AM23-23AC</strain>
    </source>
</reference>
<proteinExistence type="predicted"/>
<dbReference type="PANTHER" id="PTHR45138:SF9">
    <property type="entry name" value="DIGUANYLATE CYCLASE DGCM-RELATED"/>
    <property type="match status" value="1"/>
</dbReference>
<evidence type="ECO:0000313" key="2">
    <source>
        <dbReference type="EMBL" id="RHF86364.1"/>
    </source>
</evidence>
<gene>
    <name evidence="2" type="ORF">DW654_05455</name>
</gene>
<dbReference type="InterPro" id="IPR000160">
    <property type="entry name" value="GGDEF_dom"/>
</dbReference>
<comment type="caution">
    <text evidence="2">The sequence shown here is derived from an EMBL/GenBank/DDBJ whole genome shotgun (WGS) entry which is preliminary data.</text>
</comment>